<accession>A0A803MZ00</accession>
<proteinExistence type="predicted"/>
<feature type="region of interest" description="Disordered" evidence="5">
    <location>
        <begin position="369"/>
        <end position="444"/>
    </location>
</feature>
<evidence type="ECO:0000256" key="5">
    <source>
        <dbReference type="SAM" id="MobiDB-lite"/>
    </source>
</evidence>
<evidence type="ECO:0000313" key="7">
    <source>
        <dbReference type="Proteomes" id="UP000596660"/>
    </source>
</evidence>
<feature type="region of interest" description="Disordered" evidence="5">
    <location>
        <begin position="477"/>
        <end position="614"/>
    </location>
</feature>
<dbReference type="Pfam" id="PF09507">
    <property type="entry name" value="CDC27"/>
    <property type="match status" value="1"/>
</dbReference>
<reference evidence="6" key="2">
    <citation type="submission" date="2021-03" db="UniProtKB">
        <authorList>
            <consortium name="EnsemblPlants"/>
        </authorList>
    </citation>
    <scope>IDENTIFICATION</scope>
</reference>
<feature type="compositionally biased region" description="Basic and acidic residues" evidence="5">
    <location>
        <begin position="282"/>
        <end position="302"/>
    </location>
</feature>
<dbReference type="PANTHER" id="PTHR17598:SF13">
    <property type="entry name" value="DNA POLYMERASE DELTA SUBUNIT 3"/>
    <property type="match status" value="1"/>
</dbReference>
<comment type="subcellular location">
    <subcellularLocation>
        <location evidence="1">Nucleus</location>
    </subcellularLocation>
</comment>
<protein>
    <recommendedName>
        <fullName evidence="2">DNA polymerase delta subunit 3</fullName>
    </recommendedName>
</protein>
<keyword evidence="4" id="KW-0539">Nucleus</keyword>
<dbReference type="AlphaFoldDB" id="A0A803MZ00"/>
<feature type="compositionally biased region" description="Basic and acidic residues" evidence="5">
    <location>
        <begin position="421"/>
        <end position="444"/>
    </location>
</feature>
<dbReference type="EnsemblPlants" id="AUR62037577-RA">
    <property type="protein sequence ID" value="AUR62037577-RA:cds"/>
    <property type="gene ID" value="AUR62037577"/>
</dbReference>
<dbReference type="GO" id="GO:1904161">
    <property type="term" value="P:DNA synthesis involved in UV-damage excision repair"/>
    <property type="evidence" value="ECO:0007669"/>
    <property type="project" value="TreeGrafter"/>
</dbReference>
<evidence type="ECO:0000256" key="3">
    <source>
        <dbReference type="ARBA" id="ARBA00022705"/>
    </source>
</evidence>
<evidence type="ECO:0000256" key="4">
    <source>
        <dbReference type="ARBA" id="ARBA00023242"/>
    </source>
</evidence>
<keyword evidence="3" id="KW-0235">DNA replication</keyword>
<dbReference type="Proteomes" id="UP000596660">
    <property type="component" value="Unplaced"/>
</dbReference>
<feature type="compositionally biased region" description="Basic and acidic residues" evidence="5">
    <location>
        <begin position="479"/>
        <end position="498"/>
    </location>
</feature>
<dbReference type="InterPro" id="IPR019038">
    <property type="entry name" value="POLD3"/>
</dbReference>
<feature type="compositionally biased region" description="Polar residues" evidence="5">
    <location>
        <begin position="562"/>
        <end position="575"/>
    </location>
</feature>
<feature type="compositionally biased region" description="Polar residues" evidence="5">
    <location>
        <begin position="540"/>
        <end position="554"/>
    </location>
</feature>
<dbReference type="GO" id="GO:0043625">
    <property type="term" value="C:delta DNA polymerase complex"/>
    <property type="evidence" value="ECO:0007669"/>
    <property type="project" value="InterPro"/>
</dbReference>
<evidence type="ECO:0000256" key="1">
    <source>
        <dbReference type="ARBA" id="ARBA00004123"/>
    </source>
</evidence>
<dbReference type="GO" id="GO:0006271">
    <property type="term" value="P:DNA strand elongation involved in DNA replication"/>
    <property type="evidence" value="ECO:0007669"/>
    <property type="project" value="TreeGrafter"/>
</dbReference>
<dbReference type="GO" id="GO:0003887">
    <property type="term" value="F:DNA-directed DNA polymerase activity"/>
    <property type="evidence" value="ECO:0007669"/>
    <property type="project" value="TreeGrafter"/>
</dbReference>
<dbReference type="OMA" id="PVDNCLR"/>
<dbReference type="Gene3D" id="3.90.1030.20">
    <property type="entry name" value="DNA polymerase delta, p66 (Cdc27) subunit, wHTH domain"/>
    <property type="match status" value="1"/>
</dbReference>
<dbReference type="Gramene" id="AUR62037577-RA">
    <property type="protein sequence ID" value="AUR62037577-RA:cds"/>
    <property type="gene ID" value="AUR62037577"/>
</dbReference>
<organism evidence="6 7">
    <name type="scientific">Chenopodium quinoa</name>
    <name type="common">Quinoa</name>
    <dbReference type="NCBI Taxonomy" id="63459"/>
    <lineage>
        <taxon>Eukaryota</taxon>
        <taxon>Viridiplantae</taxon>
        <taxon>Streptophyta</taxon>
        <taxon>Embryophyta</taxon>
        <taxon>Tracheophyta</taxon>
        <taxon>Spermatophyta</taxon>
        <taxon>Magnoliopsida</taxon>
        <taxon>eudicotyledons</taxon>
        <taxon>Gunneridae</taxon>
        <taxon>Pentapetalae</taxon>
        <taxon>Caryophyllales</taxon>
        <taxon>Chenopodiaceae</taxon>
        <taxon>Chenopodioideae</taxon>
        <taxon>Atripliceae</taxon>
        <taxon>Chenopodium</taxon>
    </lineage>
</organism>
<feature type="region of interest" description="Disordered" evidence="5">
    <location>
        <begin position="251"/>
        <end position="321"/>
    </location>
</feature>
<evidence type="ECO:0000313" key="6">
    <source>
        <dbReference type="EnsemblPlants" id="AUR62037577-RA:cds"/>
    </source>
</evidence>
<sequence length="614" mass="66749">MGMVEMVSREAVTTTIKEIITEAKDNRISKDLAIEHAVNVTRAIQDATAMEICLLVLNVGRLVTRNLSAQRSRMAIIKLRMGKTIAISVPCSDVIEVSYKWLSRNFLVSSNVAKKLLQEFVEKTKDDLEVVYTVAGWLKKAPPTYHIRLVPQPKLEEAKHDFDGNCSVQVYSVQSCIPKDPAAIWNAEYIQAEELFKQPVTINNCLRDNRFCGVSNSLVKRDAEGAPAAITVPQTKGVGIPGQVVGSSVNKIGSSLQPQPKKLEQASPKIALQASNVTTPKIESDRSGTCDIQTKESDKDKISLPVKKKGQTDKSSAGTKSSLANLWGRASSKSKSTNYSVEEKCHASKANGVLDSADAQISVLENLEAASSDDESNVNFKRASNDGGKKRRVVLDDSDEEDFETAVNLGSPDVQSTKSSQDSKQKSRTSDKEKSVLNFDKQDDCKPVVKEEKEVDGAGHYAKEEFSALYMGKNVRNANSEKVHGKTPDIDMSSKNKAPEAASSSPKRRKVLKTHIDERGREVTEVVWEGEEVGTKETTASKNNTDSVKNSNGHNGKAEENGSANPVNRANTTKKSPAVGSTAPSHTMGKAGGKKGANAKDPKQGNILSFFKRK</sequence>
<keyword evidence="7" id="KW-1185">Reference proteome</keyword>
<feature type="compositionally biased region" description="Basic and acidic residues" evidence="5">
    <location>
        <begin position="514"/>
        <end position="524"/>
    </location>
</feature>
<name>A0A803MZ00_CHEQI</name>
<dbReference type="PANTHER" id="PTHR17598">
    <property type="entry name" value="DNA POLYMERASE DELTA SUBUNIT 3"/>
    <property type="match status" value="1"/>
</dbReference>
<dbReference type="InterPro" id="IPR041913">
    <property type="entry name" value="POLD3_sf"/>
</dbReference>
<evidence type="ECO:0000256" key="2">
    <source>
        <dbReference type="ARBA" id="ARBA00017589"/>
    </source>
</evidence>
<dbReference type="GO" id="GO:0006297">
    <property type="term" value="P:nucleotide-excision repair, DNA gap filling"/>
    <property type="evidence" value="ECO:0007669"/>
    <property type="project" value="TreeGrafter"/>
</dbReference>
<reference evidence="6" key="1">
    <citation type="journal article" date="2017" name="Nature">
        <title>The genome of Chenopodium quinoa.</title>
        <authorList>
            <person name="Jarvis D.E."/>
            <person name="Ho Y.S."/>
            <person name="Lightfoot D.J."/>
            <person name="Schmoeckel S.M."/>
            <person name="Li B."/>
            <person name="Borm T.J.A."/>
            <person name="Ohyanagi H."/>
            <person name="Mineta K."/>
            <person name="Michell C.T."/>
            <person name="Saber N."/>
            <person name="Kharbatia N.M."/>
            <person name="Rupper R.R."/>
            <person name="Sharp A.R."/>
            <person name="Dally N."/>
            <person name="Boughton B.A."/>
            <person name="Woo Y.H."/>
            <person name="Gao G."/>
            <person name="Schijlen E.G.W.M."/>
            <person name="Guo X."/>
            <person name="Momin A.A."/>
            <person name="Negrao S."/>
            <person name="Al-Babili S."/>
            <person name="Gehring C."/>
            <person name="Roessner U."/>
            <person name="Jung C."/>
            <person name="Murphy K."/>
            <person name="Arold S.T."/>
            <person name="Gojobori T."/>
            <person name="van der Linden C.G."/>
            <person name="van Loo E.N."/>
            <person name="Jellen E.N."/>
            <person name="Maughan P.J."/>
            <person name="Tester M."/>
        </authorList>
    </citation>
    <scope>NUCLEOTIDE SEQUENCE [LARGE SCALE GENOMIC DNA]</scope>
    <source>
        <strain evidence="6">cv. PI 614886</strain>
    </source>
</reference>
<dbReference type="FunFam" id="3.90.1030.20:FF:000002">
    <property type="entry name" value="DNA polymerase delta subunit"/>
    <property type="match status" value="1"/>
</dbReference>